<sequence length="312" mass="33489">MPEQPSCVDGRLHHYAPRLVAFEHSKPSTSESPNTLIWVGGLGDGLLTVSYPTALAQSLPCEWSLSQVLLSSSYDGWGTSSLPQDCTELAECISYFQSIRPGKKIVLMGHSTGCQDALFYLTGRGFATRPSIQGVVLQASVSDREGMQGLVPKDVLDSGINIAQDMSAAGKEDEVLPSSATPDFTTSPVTAKRWLSLLSPSKDGDDDLFSSDLTNEQLKKSFGSLKRGSPLLILFSGSDQFAPDWVDKKAMVKRWTGFVRDGGGSIDEENGGIVDGASHNLQGDPDGVVQDLLRRVNGFIGRLDTGDFTKGL</sequence>
<dbReference type="OrthoDB" id="10034502at2759"/>
<dbReference type="EMBL" id="ML977155">
    <property type="protein sequence ID" value="KAF1986901.1"/>
    <property type="molecule type" value="Genomic_DNA"/>
</dbReference>
<dbReference type="Pfam" id="PF08538">
    <property type="entry name" value="DUF1749"/>
    <property type="match status" value="1"/>
</dbReference>
<name>A0A6G1H122_9PEZI</name>
<accession>A0A6G1H122</accession>
<organism evidence="1 2">
    <name type="scientific">Aulographum hederae CBS 113979</name>
    <dbReference type="NCBI Taxonomy" id="1176131"/>
    <lineage>
        <taxon>Eukaryota</taxon>
        <taxon>Fungi</taxon>
        <taxon>Dikarya</taxon>
        <taxon>Ascomycota</taxon>
        <taxon>Pezizomycotina</taxon>
        <taxon>Dothideomycetes</taxon>
        <taxon>Pleosporomycetidae</taxon>
        <taxon>Aulographales</taxon>
        <taxon>Aulographaceae</taxon>
    </lineage>
</organism>
<dbReference type="PANTHER" id="PTHR31591:SF7">
    <property type="entry name" value="DUF1749-DOMAIN-CONTAINING PROTEIN"/>
    <property type="match status" value="1"/>
</dbReference>
<proteinExistence type="predicted"/>
<gene>
    <name evidence="1" type="ORF">K402DRAFT_331925</name>
</gene>
<dbReference type="Proteomes" id="UP000800041">
    <property type="component" value="Unassembled WGS sequence"/>
</dbReference>
<dbReference type="SUPFAM" id="SSF53474">
    <property type="entry name" value="alpha/beta-Hydrolases"/>
    <property type="match status" value="1"/>
</dbReference>
<reference evidence="1" key="1">
    <citation type="journal article" date="2020" name="Stud. Mycol.">
        <title>101 Dothideomycetes genomes: a test case for predicting lifestyles and emergence of pathogens.</title>
        <authorList>
            <person name="Haridas S."/>
            <person name="Albert R."/>
            <person name="Binder M."/>
            <person name="Bloem J."/>
            <person name="Labutti K."/>
            <person name="Salamov A."/>
            <person name="Andreopoulos B."/>
            <person name="Baker S."/>
            <person name="Barry K."/>
            <person name="Bills G."/>
            <person name="Bluhm B."/>
            <person name="Cannon C."/>
            <person name="Castanera R."/>
            <person name="Culley D."/>
            <person name="Daum C."/>
            <person name="Ezra D."/>
            <person name="Gonzalez J."/>
            <person name="Henrissat B."/>
            <person name="Kuo A."/>
            <person name="Liang C."/>
            <person name="Lipzen A."/>
            <person name="Lutzoni F."/>
            <person name="Magnuson J."/>
            <person name="Mondo S."/>
            <person name="Nolan M."/>
            <person name="Ohm R."/>
            <person name="Pangilinan J."/>
            <person name="Park H.-J."/>
            <person name="Ramirez L."/>
            <person name="Alfaro M."/>
            <person name="Sun H."/>
            <person name="Tritt A."/>
            <person name="Yoshinaga Y."/>
            <person name="Zwiers L.-H."/>
            <person name="Turgeon B."/>
            <person name="Goodwin S."/>
            <person name="Spatafora J."/>
            <person name="Crous P."/>
            <person name="Grigoriev I."/>
        </authorList>
    </citation>
    <scope>NUCLEOTIDE SEQUENCE</scope>
    <source>
        <strain evidence="1">CBS 113979</strain>
    </source>
</reference>
<keyword evidence="2" id="KW-1185">Reference proteome</keyword>
<dbReference type="InterPro" id="IPR029058">
    <property type="entry name" value="AB_hydrolase_fold"/>
</dbReference>
<dbReference type="PANTHER" id="PTHR31591">
    <property type="entry name" value="UPF0613 PROTEIN PB24D3.06C"/>
    <property type="match status" value="1"/>
</dbReference>
<protein>
    <submittedName>
        <fullName evidence="1">DUF1749-domain-containing protein</fullName>
    </submittedName>
</protein>
<evidence type="ECO:0000313" key="2">
    <source>
        <dbReference type="Proteomes" id="UP000800041"/>
    </source>
</evidence>
<dbReference type="InterPro" id="IPR013744">
    <property type="entry name" value="SidJ"/>
</dbReference>
<evidence type="ECO:0000313" key="1">
    <source>
        <dbReference type="EMBL" id="KAF1986901.1"/>
    </source>
</evidence>
<dbReference type="AlphaFoldDB" id="A0A6G1H122"/>
<dbReference type="Gene3D" id="3.40.50.1820">
    <property type="entry name" value="alpha/beta hydrolase"/>
    <property type="match status" value="1"/>
</dbReference>